<evidence type="ECO:0000313" key="2">
    <source>
        <dbReference type="Proteomes" id="UP000636709"/>
    </source>
</evidence>
<sequence length="74" mass="8653">MIICSRQAFGSTIYREIVIIAVWCIWCHRNSIIFDGQCLSFAAWRRCFRQEVDLVTLRVNPELKDKLVSFVSSL</sequence>
<evidence type="ECO:0000313" key="1">
    <source>
        <dbReference type="EMBL" id="KAF8689576.1"/>
    </source>
</evidence>
<comment type="caution">
    <text evidence="1">The sequence shown here is derived from an EMBL/GenBank/DDBJ whole genome shotgun (WGS) entry which is preliminary data.</text>
</comment>
<keyword evidence="2" id="KW-1185">Reference proteome</keyword>
<organism evidence="1 2">
    <name type="scientific">Digitaria exilis</name>
    <dbReference type="NCBI Taxonomy" id="1010633"/>
    <lineage>
        <taxon>Eukaryota</taxon>
        <taxon>Viridiplantae</taxon>
        <taxon>Streptophyta</taxon>
        <taxon>Embryophyta</taxon>
        <taxon>Tracheophyta</taxon>
        <taxon>Spermatophyta</taxon>
        <taxon>Magnoliopsida</taxon>
        <taxon>Liliopsida</taxon>
        <taxon>Poales</taxon>
        <taxon>Poaceae</taxon>
        <taxon>PACMAD clade</taxon>
        <taxon>Panicoideae</taxon>
        <taxon>Panicodae</taxon>
        <taxon>Paniceae</taxon>
        <taxon>Anthephorinae</taxon>
        <taxon>Digitaria</taxon>
    </lineage>
</organism>
<gene>
    <name evidence="1" type="ORF">HU200_041750</name>
</gene>
<accession>A0A835EGF4</accession>
<dbReference type="AlphaFoldDB" id="A0A835EGF4"/>
<proteinExistence type="predicted"/>
<dbReference type="Proteomes" id="UP000636709">
    <property type="component" value="Unassembled WGS sequence"/>
</dbReference>
<protein>
    <submittedName>
        <fullName evidence="1">Uncharacterized protein</fullName>
    </submittedName>
</protein>
<name>A0A835EGF4_9POAL</name>
<dbReference type="EMBL" id="JACEFO010002013">
    <property type="protein sequence ID" value="KAF8689576.1"/>
    <property type="molecule type" value="Genomic_DNA"/>
</dbReference>
<reference evidence="1" key="1">
    <citation type="submission" date="2020-07" db="EMBL/GenBank/DDBJ databases">
        <title>Genome sequence and genetic diversity analysis of an under-domesticated orphan crop, white fonio (Digitaria exilis).</title>
        <authorList>
            <person name="Bennetzen J.L."/>
            <person name="Chen S."/>
            <person name="Ma X."/>
            <person name="Wang X."/>
            <person name="Yssel A.E.J."/>
            <person name="Chaluvadi S.R."/>
            <person name="Johnson M."/>
            <person name="Gangashetty P."/>
            <person name="Hamidou F."/>
            <person name="Sanogo M.D."/>
            <person name="Zwaenepoel A."/>
            <person name="Wallace J."/>
            <person name="Van De Peer Y."/>
            <person name="Van Deynze A."/>
        </authorList>
    </citation>
    <scope>NUCLEOTIDE SEQUENCE</scope>
    <source>
        <tissue evidence="1">Leaves</tissue>
    </source>
</reference>